<reference evidence="2 3" key="1">
    <citation type="submission" date="2024-02" db="EMBL/GenBank/DDBJ databases">
        <title>High-quality chromosome-scale genome assembly of Pensacola bahiagrass (Paspalum notatum Flugge var. saurae).</title>
        <authorList>
            <person name="Vega J.M."/>
            <person name="Podio M."/>
            <person name="Orjuela J."/>
            <person name="Siena L.A."/>
            <person name="Pessino S.C."/>
            <person name="Combes M.C."/>
            <person name="Mariac C."/>
            <person name="Albertini E."/>
            <person name="Pupilli F."/>
            <person name="Ortiz J.P.A."/>
            <person name="Leblanc O."/>
        </authorList>
    </citation>
    <scope>NUCLEOTIDE SEQUENCE [LARGE SCALE GENOMIC DNA]</scope>
    <source>
        <strain evidence="2">R1</strain>
        <tissue evidence="2">Leaf</tissue>
    </source>
</reference>
<name>A0AAQ3PNU2_PASNO</name>
<organism evidence="2 3">
    <name type="scientific">Paspalum notatum var. saurae</name>
    <dbReference type="NCBI Taxonomy" id="547442"/>
    <lineage>
        <taxon>Eukaryota</taxon>
        <taxon>Viridiplantae</taxon>
        <taxon>Streptophyta</taxon>
        <taxon>Embryophyta</taxon>
        <taxon>Tracheophyta</taxon>
        <taxon>Spermatophyta</taxon>
        <taxon>Magnoliopsida</taxon>
        <taxon>Liliopsida</taxon>
        <taxon>Poales</taxon>
        <taxon>Poaceae</taxon>
        <taxon>PACMAD clade</taxon>
        <taxon>Panicoideae</taxon>
        <taxon>Andropogonodae</taxon>
        <taxon>Paspaleae</taxon>
        <taxon>Paspalinae</taxon>
        <taxon>Paspalum</taxon>
    </lineage>
</organism>
<evidence type="ECO:0000313" key="2">
    <source>
        <dbReference type="EMBL" id="WVZ53576.1"/>
    </source>
</evidence>
<dbReference type="Proteomes" id="UP001341281">
    <property type="component" value="Chromosome 01"/>
</dbReference>
<dbReference type="Pfam" id="PF00646">
    <property type="entry name" value="F-box"/>
    <property type="match status" value="1"/>
</dbReference>
<proteinExistence type="predicted"/>
<dbReference type="InterPro" id="IPR053197">
    <property type="entry name" value="F-box_SCFL_complex_component"/>
</dbReference>
<sequence>MPHRCVSNKAPAECGGDPFRSLPDAVVQHVLGFLPARDALRMCAVARRWRPLWRSAPRLRIAGVEALRNVWSVWKLYRFVRRFLLLREPSAALDECEFDLRGFSELDGTRVDLWIRHGSMCRVRVLQIRLYTDERVQLADWPLFSNVLVRLELHGLALEESFLDFSSCPALEYVKITNCLLNADKILSRSLNHLKITGCELCTRDVTTHISVPSLVSLQLDDYDGLTPILESMPLLEPASVKLGHNNEEYCDFCDGDGSGECICSMEAIYYNANGSRNDVCFLLGGLSNVTCLELKASSEMVAFKRDLRCCPTFSKLKILLLNDWCLVADLHALVCFLQCTPFLEKLILHLCKGNMSFYYDWCFLSRTMT</sequence>
<dbReference type="InterPro" id="IPR001810">
    <property type="entry name" value="F-box_dom"/>
</dbReference>
<dbReference type="SUPFAM" id="SSF81383">
    <property type="entry name" value="F-box domain"/>
    <property type="match status" value="1"/>
</dbReference>
<keyword evidence="3" id="KW-1185">Reference proteome</keyword>
<evidence type="ECO:0000313" key="3">
    <source>
        <dbReference type="Proteomes" id="UP001341281"/>
    </source>
</evidence>
<dbReference type="Gene3D" id="3.80.10.10">
    <property type="entry name" value="Ribonuclease Inhibitor"/>
    <property type="match status" value="1"/>
</dbReference>
<gene>
    <name evidence="2" type="ORF">U9M48_004495</name>
</gene>
<evidence type="ECO:0000259" key="1">
    <source>
        <dbReference type="PROSITE" id="PS50181"/>
    </source>
</evidence>
<dbReference type="AlphaFoldDB" id="A0AAQ3PNU2"/>
<dbReference type="SMART" id="SM00256">
    <property type="entry name" value="FBOX"/>
    <property type="match status" value="1"/>
</dbReference>
<dbReference type="Gene3D" id="1.20.1280.50">
    <property type="match status" value="1"/>
</dbReference>
<dbReference type="InterPro" id="IPR032675">
    <property type="entry name" value="LRR_dom_sf"/>
</dbReference>
<dbReference type="PROSITE" id="PS50181">
    <property type="entry name" value="FBOX"/>
    <property type="match status" value="1"/>
</dbReference>
<accession>A0AAQ3PNU2</accession>
<dbReference type="PANTHER" id="PTHR34223">
    <property type="entry name" value="OS11G0201299 PROTEIN"/>
    <property type="match status" value="1"/>
</dbReference>
<feature type="domain" description="F-box" evidence="1">
    <location>
        <begin position="16"/>
        <end position="52"/>
    </location>
</feature>
<dbReference type="EMBL" id="CP144745">
    <property type="protein sequence ID" value="WVZ53576.1"/>
    <property type="molecule type" value="Genomic_DNA"/>
</dbReference>
<dbReference type="InterPro" id="IPR036047">
    <property type="entry name" value="F-box-like_dom_sf"/>
</dbReference>
<dbReference type="PANTHER" id="PTHR34223:SF105">
    <property type="entry name" value="F-BOX DOMAIN-CONTAINING PROTEIN"/>
    <property type="match status" value="1"/>
</dbReference>
<protein>
    <recommendedName>
        <fullName evidence="1">F-box domain-containing protein</fullName>
    </recommendedName>
</protein>
<dbReference type="SUPFAM" id="SSF52058">
    <property type="entry name" value="L domain-like"/>
    <property type="match status" value="1"/>
</dbReference>